<evidence type="ECO:0000256" key="1">
    <source>
        <dbReference type="SAM" id="MobiDB-lite"/>
    </source>
</evidence>
<feature type="region of interest" description="Disordered" evidence="1">
    <location>
        <begin position="133"/>
        <end position="170"/>
    </location>
</feature>
<proteinExistence type="predicted"/>
<gene>
    <name evidence="2" type="primary">Dper\GL18077</name>
    <name evidence="2" type="ORF">Dper_GL18077</name>
</gene>
<organism evidence="3">
    <name type="scientific">Drosophila persimilis</name>
    <name type="common">Fruit fly</name>
    <dbReference type="NCBI Taxonomy" id="7234"/>
    <lineage>
        <taxon>Eukaryota</taxon>
        <taxon>Metazoa</taxon>
        <taxon>Ecdysozoa</taxon>
        <taxon>Arthropoda</taxon>
        <taxon>Hexapoda</taxon>
        <taxon>Insecta</taxon>
        <taxon>Pterygota</taxon>
        <taxon>Neoptera</taxon>
        <taxon>Endopterygota</taxon>
        <taxon>Diptera</taxon>
        <taxon>Brachycera</taxon>
        <taxon>Muscomorpha</taxon>
        <taxon>Ephydroidea</taxon>
        <taxon>Drosophilidae</taxon>
        <taxon>Drosophila</taxon>
        <taxon>Sophophora</taxon>
    </lineage>
</organism>
<dbReference type="OrthoDB" id="203862at2759"/>
<evidence type="ECO:0000313" key="2">
    <source>
        <dbReference type="EMBL" id="EDW36718.1"/>
    </source>
</evidence>
<dbReference type="STRING" id="7234.B4HD51"/>
<dbReference type="EMBL" id="CH479690">
    <property type="protein sequence ID" value="EDW36718.1"/>
    <property type="molecule type" value="Genomic_DNA"/>
</dbReference>
<evidence type="ECO:0000313" key="3">
    <source>
        <dbReference type="Proteomes" id="UP000008744"/>
    </source>
</evidence>
<keyword evidence="3" id="KW-1185">Reference proteome</keyword>
<reference evidence="2 3" key="1">
    <citation type="journal article" date="2007" name="Nature">
        <title>Evolution of genes and genomes on the Drosophila phylogeny.</title>
        <authorList>
            <consortium name="Drosophila 12 Genomes Consortium"/>
            <person name="Clark A.G."/>
            <person name="Eisen M.B."/>
            <person name="Smith D.R."/>
            <person name="Bergman C.M."/>
            <person name="Oliver B."/>
            <person name="Markow T.A."/>
            <person name="Kaufman T.C."/>
            <person name="Kellis M."/>
            <person name="Gelbart W."/>
            <person name="Iyer V.N."/>
            <person name="Pollard D.A."/>
            <person name="Sackton T.B."/>
            <person name="Larracuente A.M."/>
            <person name="Singh N.D."/>
            <person name="Abad J.P."/>
            <person name="Abt D.N."/>
            <person name="Adryan B."/>
            <person name="Aguade M."/>
            <person name="Akashi H."/>
            <person name="Anderson W.W."/>
            <person name="Aquadro C.F."/>
            <person name="Ardell D.H."/>
            <person name="Arguello R."/>
            <person name="Artieri C.G."/>
            <person name="Barbash D.A."/>
            <person name="Barker D."/>
            <person name="Barsanti P."/>
            <person name="Batterham P."/>
            <person name="Batzoglou S."/>
            <person name="Begun D."/>
            <person name="Bhutkar A."/>
            <person name="Blanco E."/>
            <person name="Bosak S.A."/>
            <person name="Bradley R.K."/>
            <person name="Brand A.D."/>
            <person name="Brent M.R."/>
            <person name="Brooks A.N."/>
            <person name="Brown R.H."/>
            <person name="Butlin R.K."/>
            <person name="Caggese C."/>
            <person name="Calvi B.R."/>
            <person name="Bernardo de Carvalho A."/>
            <person name="Caspi A."/>
            <person name="Castrezana S."/>
            <person name="Celniker S.E."/>
            <person name="Chang J.L."/>
            <person name="Chapple C."/>
            <person name="Chatterji S."/>
            <person name="Chinwalla A."/>
            <person name="Civetta A."/>
            <person name="Clifton S.W."/>
            <person name="Comeron J.M."/>
            <person name="Costello J.C."/>
            <person name="Coyne J.A."/>
            <person name="Daub J."/>
            <person name="David R.G."/>
            <person name="Delcher A.L."/>
            <person name="Delehaunty K."/>
            <person name="Do C.B."/>
            <person name="Ebling H."/>
            <person name="Edwards K."/>
            <person name="Eickbush T."/>
            <person name="Evans J.D."/>
            <person name="Filipski A."/>
            <person name="Findeiss S."/>
            <person name="Freyhult E."/>
            <person name="Fulton L."/>
            <person name="Fulton R."/>
            <person name="Garcia A.C."/>
            <person name="Gardiner A."/>
            <person name="Garfield D.A."/>
            <person name="Garvin B.E."/>
            <person name="Gibson G."/>
            <person name="Gilbert D."/>
            <person name="Gnerre S."/>
            <person name="Godfrey J."/>
            <person name="Good R."/>
            <person name="Gotea V."/>
            <person name="Gravely B."/>
            <person name="Greenberg A.J."/>
            <person name="Griffiths-Jones S."/>
            <person name="Gross S."/>
            <person name="Guigo R."/>
            <person name="Gustafson E.A."/>
            <person name="Haerty W."/>
            <person name="Hahn M.W."/>
            <person name="Halligan D.L."/>
            <person name="Halpern A.L."/>
            <person name="Halter G.M."/>
            <person name="Han M.V."/>
            <person name="Heger A."/>
            <person name="Hillier L."/>
            <person name="Hinrichs A.S."/>
            <person name="Holmes I."/>
            <person name="Hoskins R.A."/>
            <person name="Hubisz M.J."/>
            <person name="Hultmark D."/>
            <person name="Huntley M.A."/>
            <person name="Jaffe D.B."/>
            <person name="Jagadeeshan S."/>
            <person name="Jeck W.R."/>
            <person name="Johnson J."/>
            <person name="Jones C.D."/>
            <person name="Jordan W.C."/>
            <person name="Karpen G.H."/>
            <person name="Kataoka E."/>
            <person name="Keightley P.D."/>
            <person name="Kheradpour P."/>
            <person name="Kirkness E.F."/>
            <person name="Koerich L.B."/>
            <person name="Kristiansen K."/>
            <person name="Kudrna D."/>
            <person name="Kulathinal R.J."/>
            <person name="Kumar S."/>
            <person name="Kwok R."/>
            <person name="Lander E."/>
            <person name="Langley C.H."/>
            <person name="Lapoint R."/>
            <person name="Lazzaro B.P."/>
            <person name="Lee S.J."/>
            <person name="Levesque L."/>
            <person name="Li R."/>
            <person name="Lin C.F."/>
            <person name="Lin M.F."/>
            <person name="Lindblad-Toh K."/>
            <person name="Llopart A."/>
            <person name="Long M."/>
            <person name="Low L."/>
            <person name="Lozovsky E."/>
            <person name="Lu J."/>
            <person name="Luo M."/>
            <person name="Machado C.A."/>
            <person name="Makalowski W."/>
            <person name="Marzo M."/>
            <person name="Matsuda M."/>
            <person name="Matzkin L."/>
            <person name="McAllister B."/>
            <person name="McBride C.S."/>
            <person name="McKernan B."/>
            <person name="McKernan K."/>
            <person name="Mendez-Lago M."/>
            <person name="Minx P."/>
            <person name="Mollenhauer M.U."/>
            <person name="Montooth K."/>
            <person name="Mount S.M."/>
            <person name="Mu X."/>
            <person name="Myers E."/>
            <person name="Negre B."/>
            <person name="Newfeld S."/>
            <person name="Nielsen R."/>
            <person name="Noor M.A."/>
            <person name="O'Grady P."/>
            <person name="Pachter L."/>
            <person name="Papaceit M."/>
            <person name="Parisi M.J."/>
            <person name="Parisi M."/>
            <person name="Parts L."/>
            <person name="Pedersen J.S."/>
            <person name="Pesole G."/>
            <person name="Phillippy A.M."/>
            <person name="Ponting C.P."/>
            <person name="Pop M."/>
            <person name="Porcelli D."/>
            <person name="Powell J.R."/>
            <person name="Prohaska S."/>
            <person name="Pruitt K."/>
            <person name="Puig M."/>
            <person name="Quesneville H."/>
            <person name="Ram K.R."/>
            <person name="Rand D."/>
            <person name="Rasmussen M.D."/>
            <person name="Reed L.K."/>
            <person name="Reenan R."/>
            <person name="Reily A."/>
            <person name="Remington K.A."/>
            <person name="Rieger T.T."/>
            <person name="Ritchie M.G."/>
            <person name="Robin C."/>
            <person name="Rogers Y.H."/>
            <person name="Rohde C."/>
            <person name="Rozas J."/>
            <person name="Rubenfield M.J."/>
            <person name="Ruiz A."/>
            <person name="Russo S."/>
            <person name="Salzberg S.L."/>
            <person name="Sanchez-Gracia A."/>
            <person name="Saranga D.J."/>
            <person name="Sato H."/>
            <person name="Schaeffer S.W."/>
            <person name="Schatz M.C."/>
            <person name="Schlenke T."/>
            <person name="Schwartz R."/>
            <person name="Segarra C."/>
            <person name="Singh R.S."/>
            <person name="Sirot L."/>
            <person name="Sirota M."/>
            <person name="Sisneros N.B."/>
            <person name="Smith C.D."/>
            <person name="Smith T.F."/>
            <person name="Spieth J."/>
            <person name="Stage D.E."/>
            <person name="Stark A."/>
            <person name="Stephan W."/>
            <person name="Strausberg R.L."/>
            <person name="Strempel S."/>
            <person name="Sturgill D."/>
            <person name="Sutton G."/>
            <person name="Sutton G.G."/>
            <person name="Tao W."/>
            <person name="Teichmann S."/>
            <person name="Tobari Y.N."/>
            <person name="Tomimura Y."/>
            <person name="Tsolas J.M."/>
            <person name="Valente V.L."/>
            <person name="Venter E."/>
            <person name="Venter J.C."/>
            <person name="Vicario S."/>
            <person name="Vieira F.G."/>
            <person name="Vilella A.J."/>
            <person name="Villasante A."/>
            <person name="Walenz B."/>
            <person name="Wang J."/>
            <person name="Wasserman M."/>
            <person name="Watts T."/>
            <person name="Wilson D."/>
            <person name="Wilson R.K."/>
            <person name="Wing R.A."/>
            <person name="Wolfner M.F."/>
            <person name="Wong A."/>
            <person name="Wong G.K."/>
            <person name="Wu C.I."/>
            <person name="Wu G."/>
            <person name="Yamamoto D."/>
            <person name="Yang H.P."/>
            <person name="Yang S.P."/>
            <person name="Yorke J.A."/>
            <person name="Yoshida K."/>
            <person name="Zdobnov E."/>
            <person name="Zhang P."/>
            <person name="Zhang Y."/>
            <person name="Zimin A.V."/>
            <person name="Baldwin J."/>
            <person name="Abdouelleil A."/>
            <person name="Abdulkadir J."/>
            <person name="Abebe A."/>
            <person name="Abera B."/>
            <person name="Abreu J."/>
            <person name="Acer S.C."/>
            <person name="Aftuck L."/>
            <person name="Alexander A."/>
            <person name="An P."/>
            <person name="Anderson E."/>
            <person name="Anderson S."/>
            <person name="Arachi H."/>
            <person name="Azer M."/>
            <person name="Bachantsang P."/>
            <person name="Barry A."/>
            <person name="Bayul T."/>
            <person name="Berlin A."/>
            <person name="Bessette D."/>
            <person name="Bloom T."/>
            <person name="Blye J."/>
            <person name="Boguslavskiy L."/>
            <person name="Bonnet C."/>
            <person name="Boukhgalter B."/>
            <person name="Bourzgui I."/>
            <person name="Brown A."/>
            <person name="Cahill P."/>
            <person name="Channer S."/>
            <person name="Cheshatsang Y."/>
            <person name="Chuda L."/>
            <person name="Citroen M."/>
            <person name="Collymore A."/>
            <person name="Cooke P."/>
            <person name="Costello M."/>
            <person name="D'Aco K."/>
            <person name="Daza R."/>
            <person name="De Haan G."/>
            <person name="DeGray S."/>
            <person name="DeMaso C."/>
            <person name="Dhargay N."/>
            <person name="Dooley K."/>
            <person name="Dooley E."/>
            <person name="Doricent M."/>
            <person name="Dorje P."/>
            <person name="Dorjee K."/>
            <person name="Dupes A."/>
            <person name="Elong R."/>
            <person name="Falk J."/>
            <person name="Farina A."/>
            <person name="Faro S."/>
            <person name="Ferguson D."/>
            <person name="Fisher S."/>
            <person name="Foley C.D."/>
            <person name="Franke A."/>
            <person name="Friedrich D."/>
            <person name="Gadbois L."/>
            <person name="Gearin G."/>
            <person name="Gearin C.R."/>
            <person name="Giannoukos G."/>
            <person name="Goode T."/>
            <person name="Graham J."/>
            <person name="Grandbois E."/>
            <person name="Grewal S."/>
            <person name="Gyaltsen K."/>
            <person name="Hafez N."/>
            <person name="Hagos B."/>
            <person name="Hall J."/>
            <person name="Henson C."/>
            <person name="Hollinger A."/>
            <person name="Honan T."/>
            <person name="Huard M.D."/>
            <person name="Hughes L."/>
            <person name="Hurhula B."/>
            <person name="Husby M.E."/>
            <person name="Kamat A."/>
            <person name="Kanga B."/>
            <person name="Kashin S."/>
            <person name="Khazanovich D."/>
            <person name="Kisner P."/>
            <person name="Lance K."/>
            <person name="Lara M."/>
            <person name="Lee W."/>
            <person name="Lennon N."/>
            <person name="Letendre F."/>
            <person name="LeVine R."/>
            <person name="Lipovsky A."/>
            <person name="Liu X."/>
            <person name="Liu J."/>
            <person name="Liu S."/>
            <person name="Lokyitsang T."/>
            <person name="Lokyitsang Y."/>
            <person name="Lubonja R."/>
            <person name="Lui A."/>
            <person name="MacDonald P."/>
            <person name="Magnisalis V."/>
            <person name="Maru K."/>
            <person name="Matthews C."/>
            <person name="McCusker W."/>
            <person name="McDonough S."/>
            <person name="Mehta T."/>
            <person name="Meldrim J."/>
            <person name="Meneus L."/>
            <person name="Mihai O."/>
            <person name="Mihalev A."/>
            <person name="Mihova T."/>
            <person name="Mittelman R."/>
            <person name="Mlenga V."/>
            <person name="Montmayeur A."/>
            <person name="Mulrain L."/>
            <person name="Navidi A."/>
            <person name="Naylor J."/>
            <person name="Negash T."/>
            <person name="Nguyen T."/>
            <person name="Nguyen N."/>
            <person name="Nicol R."/>
            <person name="Norbu C."/>
            <person name="Norbu N."/>
            <person name="Novod N."/>
            <person name="O'Neill B."/>
            <person name="Osman S."/>
            <person name="Markiewicz E."/>
            <person name="Oyono O.L."/>
            <person name="Patti C."/>
            <person name="Phunkhang P."/>
            <person name="Pierre F."/>
            <person name="Priest M."/>
            <person name="Raghuraman S."/>
            <person name="Rege F."/>
            <person name="Reyes R."/>
            <person name="Rise C."/>
            <person name="Rogov P."/>
            <person name="Ross K."/>
            <person name="Ryan E."/>
            <person name="Settipalli S."/>
            <person name="Shea T."/>
            <person name="Sherpa N."/>
            <person name="Shi L."/>
            <person name="Shih D."/>
            <person name="Sparrow T."/>
            <person name="Spaulding J."/>
            <person name="Stalker J."/>
            <person name="Stange-Thomann N."/>
            <person name="Stavropoulos S."/>
            <person name="Stone C."/>
            <person name="Strader C."/>
            <person name="Tesfaye S."/>
            <person name="Thomson T."/>
            <person name="Thoulutsang Y."/>
            <person name="Thoulutsang D."/>
            <person name="Topham K."/>
            <person name="Topping I."/>
            <person name="Tsamla T."/>
            <person name="Vassiliev H."/>
            <person name="Vo A."/>
            <person name="Wangchuk T."/>
            <person name="Wangdi T."/>
            <person name="Weiand M."/>
            <person name="Wilkinson J."/>
            <person name="Wilson A."/>
            <person name="Yadav S."/>
            <person name="Young G."/>
            <person name="Yu Q."/>
            <person name="Zembek L."/>
            <person name="Zhong D."/>
            <person name="Zimmer A."/>
            <person name="Zwirko Z."/>
            <person name="Jaffe D.B."/>
            <person name="Alvarez P."/>
            <person name="Brockman W."/>
            <person name="Butler J."/>
            <person name="Chin C."/>
            <person name="Gnerre S."/>
            <person name="Grabherr M."/>
            <person name="Kleber M."/>
            <person name="Mauceli E."/>
            <person name="MacCallum I."/>
        </authorList>
    </citation>
    <scope>NUCLEOTIDE SEQUENCE [LARGE SCALE GENOMIC DNA]</scope>
    <source>
        <strain evidence="3">MSH-3 / Tucson 14011-0111.49</strain>
    </source>
</reference>
<feature type="compositionally biased region" description="Basic and acidic residues" evidence="1">
    <location>
        <begin position="145"/>
        <end position="167"/>
    </location>
</feature>
<sequence>MLCLQSLDLAGKERAEVAAIRLRDSDQVVPQQMGHSSILNNNNIVPVRTDNRVPGEYTETPVNTIIAHRNEWLERLPGPNGAISIFTDGSKLDESLPTALDDTAFRKRNALNCPIFNDPTYIFPKAYSRGATMERTTQTEPPCFKSEDKFRKQRERDAAAEKTEQSHNHSLACPIKKDNQLSKVHRTAALCISGALRTTPNDPLNAMLCLQSLDLAGKERAEMAAIRLRDSDQVVPQQMGHSSILNNNNIVPVRTDNRVPGEYTETPVNTIIAHRNEWLERLPGPNGAISIFTDGSKLDESLPTALDDTAFRKRNALNCPIFNDPTYIFPKAYSRGATMERTTQTEPPCFKSEDKFRKQRERDAAAEKTEQSHNVSYVNSVSLIDRFARIAFPMSFVLFIPDTQNEYWGILDLW</sequence>
<name>B4HD51_DROPE</name>
<dbReference type="Proteomes" id="UP000008744">
    <property type="component" value="Unassembled WGS sequence"/>
</dbReference>
<protein>
    <submittedName>
        <fullName evidence="2">GL18077</fullName>
    </submittedName>
</protein>
<accession>B4HD51</accession>
<dbReference type="AlphaFoldDB" id="B4HD51"/>
<dbReference type="HOGENOM" id="CLU_664432_0_0_1"/>
<dbReference type="eggNOG" id="KOG3642">
    <property type="taxonomic scope" value="Eukaryota"/>
</dbReference>